<dbReference type="Gene3D" id="1.25.40.500">
    <property type="entry name" value="TFIID subunit TAF5, NTD2 domain"/>
    <property type="match status" value="1"/>
</dbReference>
<comment type="subcellular location">
    <subcellularLocation>
        <location evidence="1">Nucleus</location>
    </subcellularLocation>
</comment>
<keyword evidence="11" id="KW-0648">Protein biosynthesis</keyword>
<dbReference type="STRING" id="1035309.A0A2C5WXP2"/>
<feature type="repeat" description="WD" evidence="8">
    <location>
        <begin position="361"/>
        <end position="402"/>
    </location>
</feature>
<dbReference type="GO" id="GO:0006367">
    <property type="term" value="P:transcription initiation at RNA polymerase II promoter"/>
    <property type="evidence" value="ECO:0007669"/>
    <property type="project" value="TreeGrafter"/>
</dbReference>
<dbReference type="SUPFAM" id="SSF160897">
    <property type="entry name" value="Taf5 N-terminal domain-like"/>
    <property type="match status" value="1"/>
</dbReference>
<evidence type="ECO:0000256" key="7">
    <source>
        <dbReference type="ARBA" id="ARBA00023242"/>
    </source>
</evidence>
<dbReference type="Pfam" id="PF04494">
    <property type="entry name" value="TFIID_NTD2"/>
    <property type="match status" value="1"/>
</dbReference>
<protein>
    <submittedName>
        <fullName evidence="11">Transcription initiation factor TFIID subunit 5</fullName>
    </submittedName>
</protein>
<sequence>MSAVPGAVTAPPAVGATAIATTAPAPMSNQNLNQIVTDYLLKRGYTRTELVFRDESKHIGPDGRPIHDDSAIMGPRKYHKAFALLRDWVETNLEIYKFELSKLLWPYFVYAWIELLEQNYREDAKALLAAVKPFFERYHQDDLRVFSTITSPEHVKENQITQLYKNNKYKIPLNQAIVGPLFHFLERENDNGGAVISYVIQAYCQIESVSRGPIEPFSFEAIYRRSQGLDLEDIDRDEGIPGHYTGLSNKDVLTTTTPLKLGPLPMEEGLKDDVRAELEEEDQRNPPIAGKPSLVDEFERRIKREESSDVPSRNDLPLPPSRARDVVMEMQKVRENRDRFKMDTNHTGGVGPGVSALMYTFHNTCGMVSCLEFSPDNKLAAAGTMDSYIRVWTLDGSPLTTRMADEKDLKINNRKLIGHSAPVFGLSFSDGTAKWDSTPFGNEGKQAPAPLDTSTRLLLSCSADGQIRLWSLDTWTCLCVYRGHSGPVMRVKWSPQGHYFLSGGWDRTARVWMQDHASAQRLLVGHDTSISAITWHPNGMYVFSASDETDKTIRMWSVVTGECVRVFTGHTDYIAAIECSPNGKLIVSGDNAGNIFYWDLEKGTRIKRSRGHGKGGVTSLSFDAESLVLASGGHDGSVRIWDVNMPAQGHKPITQSQAITINSGDATTANGGDASGASASGANANGQTGGAANGTSGSGGGGTGATGATSGSGKRKGKEVTITADQISALPTKQTPVLKVQFTRMNLVLAGGCYDPER</sequence>
<keyword evidence="6" id="KW-0804">Transcription</keyword>
<feature type="compositionally biased region" description="Low complexity" evidence="9">
    <location>
        <begin position="664"/>
        <end position="686"/>
    </location>
</feature>
<dbReference type="PANTHER" id="PTHR19879">
    <property type="entry name" value="TRANSCRIPTION INITIATION FACTOR TFIID"/>
    <property type="match status" value="1"/>
</dbReference>
<dbReference type="OrthoDB" id="10266330at2759"/>
<evidence type="ECO:0000259" key="10">
    <source>
        <dbReference type="Pfam" id="PF04494"/>
    </source>
</evidence>
<dbReference type="InterPro" id="IPR007582">
    <property type="entry name" value="TFIID_NTD2"/>
</dbReference>
<feature type="domain" description="TFIID subunit TAF5 NTD2" evidence="10">
    <location>
        <begin position="74"/>
        <end position="204"/>
    </location>
</feature>
<feature type="repeat" description="WD" evidence="8">
    <location>
        <begin position="617"/>
        <end position="644"/>
    </location>
</feature>
<dbReference type="InterPro" id="IPR020472">
    <property type="entry name" value="WD40_PAC1"/>
</dbReference>
<evidence type="ECO:0000256" key="3">
    <source>
        <dbReference type="ARBA" id="ARBA00022574"/>
    </source>
</evidence>
<evidence type="ECO:0000256" key="1">
    <source>
        <dbReference type="ARBA" id="ARBA00004123"/>
    </source>
</evidence>
<dbReference type="Pfam" id="PF00400">
    <property type="entry name" value="WD40"/>
    <property type="match status" value="6"/>
</dbReference>
<dbReference type="CDD" id="cd08044">
    <property type="entry name" value="TAF5_NTD2"/>
    <property type="match status" value="1"/>
</dbReference>
<dbReference type="AlphaFoldDB" id="A0A2C5WXP2"/>
<feature type="compositionally biased region" description="Gly residues" evidence="9">
    <location>
        <begin position="687"/>
        <end position="705"/>
    </location>
</feature>
<keyword evidence="11" id="KW-0396">Initiation factor</keyword>
<dbReference type="SMART" id="SM00667">
    <property type="entry name" value="LisH"/>
    <property type="match status" value="1"/>
</dbReference>
<accession>A0A2C5WXP2</accession>
<organism evidence="11 12">
    <name type="scientific">Ceratocystis fimbriata CBS 114723</name>
    <dbReference type="NCBI Taxonomy" id="1035309"/>
    <lineage>
        <taxon>Eukaryota</taxon>
        <taxon>Fungi</taxon>
        <taxon>Dikarya</taxon>
        <taxon>Ascomycota</taxon>
        <taxon>Pezizomycotina</taxon>
        <taxon>Sordariomycetes</taxon>
        <taxon>Hypocreomycetidae</taxon>
        <taxon>Microascales</taxon>
        <taxon>Ceratocystidaceae</taxon>
        <taxon>Ceratocystis</taxon>
    </lineage>
</organism>
<evidence type="ECO:0000256" key="6">
    <source>
        <dbReference type="ARBA" id="ARBA00023163"/>
    </source>
</evidence>
<dbReference type="GO" id="GO:0016251">
    <property type="term" value="F:RNA polymerase II general transcription initiation factor activity"/>
    <property type="evidence" value="ECO:0007669"/>
    <property type="project" value="TreeGrafter"/>
</dbReference>
<feature type="repeat" description="WD" evidence="8">
    <location>
        <begin position="567"/>
        <end position="608"/>
    </location>
</feature>
<dbReference type="GO" id="GO:0005669">
    <property type="term" value="C:transcription factor TFIID complex"/>
    <property type="evidence" value="ECO:0007669"/>
    <property type="project" value="TreeGrafter"/>
</dbReference>
<feature type="repeat" description="WD" evidence="8">
    <location>
        <begin position="481"/>
        <end position="512"/>
    </location>
</feature>
<evidence type="ECO:0000256" key="4">
    <source>
        <dbReference type="ARBA" id="ARBA00022737"/>
    </source>
</evidence>
<dbReference type="Proteomes" id="UP000222788">
    <property type="component" value="Unassembled WGS sequence"/>
</dbReference>
<feature type="region of interest" description="Disordered" evidence="9">
    <location>
        <begin position="664"/>
        <end position="719"/>
    </location>
</feature>
<evidence type="ECO:0000313" key="11">
    <source>
        <dbReference type="EMBL" id="PHH50421.1"/>
    </source>
</evidence>
<comment type="similarity">
    <text evidence="2">Belongs to the WD repeat TAF5 family.</text>
</comment>
<dbReference type="PROSITE" id="PS50082">
    <property type="entry name" value="WD_REPEATS_2"/>
    <property type="match status" value="5"/>
</dbReference>
<evidence type="ECO:0000256" key="9">
    <source>
        <dbReference type="SAM" id="MobiDB-lite"/>
    </source>
</evidence>
<proteinExistence type="inferred from homology"/>
<dbReference type="PROSITE" id="PS50294">
    <property type="entry name" value="WD_REPEATS_REGION"/>
    <property type="match status" value="4"/>
</dbReference>
<keyword evidence="3 8" id="KW-0853">WD repeat</keyword>
<dbReference type="InterPro" id="IPR006594">
    <property type="entry name" value="LisH"/>
</dbReference>
<dbReference type="InterPro" id="IPR001680">
    <property type="entry name" value="WD40_rpt"/>
</dbReference>
<feature type="repeat" description="WD" evidence="8">
    <location>
        <begin position="523"/>
        <end position="566"/>
    </location>
</feature>
<dbReference type="Pfam" id="PF08513">
    <property type="entry name" value="LisH"/>
    <property type="match status" value="1"/>
</dbReference>
<dbReference type="SMART" id="SM00320">
    <property type="entry name" value="WD40"/>
    <property type="match status" value="6"/>
</dbReference>
<name>A0A2C5WXP2_9PEZI</name>
<comment type="caution">
    <text evidence="11">The sequence shown here is derived from an EMBL/GenBank/DDBJ whole genome shotgun (WGS) entry which is preliminary data.</text>
</comment>
<dbReference type="PRINTS" id="PR00320">
    <property type="entry name" value="GPROTEINBRPT"/>
</dbReference>
<dbReference type="InterPro" id="IPR036322">
    <property type="entry name" value="WD40_repeat_dom_sf"/>
</dbReference>
<keyword evidence="4" id="KW-0677">Repeat</keyword>
<dbReference type="PANTHER" id="PTHR19879:SF1">
    <property type="entry name" value="CANNONBALL-RELATED"/>
    <property type="match status" value="1"/>
</dbReference>
<dbReference type="InterPro" id="IPR037264">
    <property type="entry name" value="TFIID_NTD2_sf"/>
</dbReference>
<gene>
    <name evidence="11" type="primary">Taf5</name>
    <name evidence="11" type="ORF">CFIMG_004493RA</name>
</gene>
<evidence type="ECO:0000256" key="5">
    <source>
        <dbReference type="ARBA" id="ARBA00023015"/>
    </source>
</evidence>
<dbReference type="PROSITE" id="PS50896">
    <property type="entry name" value="LISH"/>
    <property type="match status" value="1"/>
</dbReference>
<dbReference type="EMBL" id="APWK03000131">
    <property type="protein sequence ID" value="PHH50421.1"/>
    <property type="molecule type" value="Genomic_DNA"/>
</dbReference>
<dbReference type="Gene3D" id="2.130.10.10">
    <property type="entry name" value="YVTN repeat-like/Quinoprotein amine dehydrogenase"/>
    <property type="match status" value="2"/>
</dbReference>
<evidence type="ECO:0000256" key="8">
    <source>
        <dbReference type="PROSITE-ProRule" id="PRU00221"/>
    </source>
</evidence>
<dbReference type="CDD" id="cd00200">
    <property type="entry name" value="WD40"/>
    <property type="match status" value="1"/>
</dbReference>
<evidence type="ECO:0000313" key="12">
    <source>
        <dbReference type="Proteomes" id="UP000222788"/>
    </source>
</evidence>
<dbReference type="SUPFAM" id="SSF50978">
    <property type="entry name" value="WD40 repeat-like"/>
    <property type="match status" value="1"/>
</dbReference>
<dbReference type="InterPro" id="IPR015943">
    <property type="entry name" value="WD40/YVTN_repeat-like_dom_sf"/>
</dbReference>
<reference evidence="11 12" key="2">
    <citation type="journal article" date="2013" name="IMA Fungus">
        <title>IMA Genome-F 1: Ceratocystis fimbriata: Draft nuclear genome sequence for the plant pathogen, Ceratocystis fimbriata.</title>
        <authorList>
            <person name="Wilken P.M."/>
            <person name="Steenkamp E.T."/>
            <person name="Wingfield M.J."/>
            <person name="de Beer Z.W."/>
            <person name="Wingfield B.D."/>
        </authorList>
    </citation>
    <scope>NUCLEOTIDE SEQUENCE [LARGE SCALE GENOMIC DNA]</scope>
    <source>
        <strain evidence="11 12">CBS 114723</strain>
    </source>
</reference>
<dbReference type="GO" id="GO:0003743">
    <property type="term" value="F:translation initiation factor activity"/>
    <property type="evidence" value="ECO:0007669"/>
    <property type="project" value="UniProtKB-KW"/>
</dbReference>
<dbReference type="PROSITE" id="PS00678">
    <property type="entry name" value="WD_REPEATS_1"/>
    <property type="match status" value="1"/>
</dbReference>
<evidence type="ECO:0000256" key="2">
    <source>
        <dbReference type="ARBA" id="ARBA00009435"/>
    </source>
</evidence>
<keyword evidence="12" id="KW-1185">Reference proteome</keyword>
<dbReference type="InterPro" id="IPR019775">
    <property type="entry name" value="WD40_repeat_CS"/>
</dbReference>
<keyword evidence="7" id="KW-0539">Nucleus</keyword>
<keyword evidence="5" id="KW-0805">Transcription regulation</keyword>
<reference evidence="11 12" key="1">
    <citation type="journal article" date="2013" name="Fungal Biol.">
        <title>Analysis of microsatellite markers in the genome of the plant pathogen Ceratocystis fimbriata.</title>
        <authorList>
            <person name="Simpson M.C."/>
            <person name="Wilken P.M."/>
            <person name="Coetzee M.P."/>
            <person name="Wingfield M.J."/>
            <person name="Wingfield B.D."/>
        </authorList>
    </citation>
    <scope>NUCLEOTIDE SEQUENCE [LARGE SCALE GENOMIC DNA]</scope>
    <source>
        <strain evidence="11 12">CBS 114723</strain>
    </source>
</reference>